<dbReference type="PROSITE" id="PS50835">
    <property type="entry name" value="IG_LIKE"/>
    <property type="match status" value="1"/>
</dbReference>
<dbReference type="Proteomes" id="UP000265040">
    <property type="component" value="Chromosome 16"/>
</dbReference>
<dbReference type="InterPro" id="IPR013106">
    <property type="entry name" value="Ig_V-set"/>
</dbReference>
<dbReference type="AlphaFoldDB" id="A0A3Q1J7Z3"/>
<dbReference type="PANTHER" id="PTHR46013:SF4">
    <property type="entry name" value="B-CELL RECEPTOR CD22-RELATED"/>
    <property type="match status" value="1"/>
</dbReference>
<keyword evidence="2" id="KW-0472">Membrane</keyword>
<keyword evidence="2" id="KW-0812">Transmembrane</keyword>
<dbReference type="PANTHER" id="PTHR46013">
    <property type="entry name" value="VASCULAR CELL ADHESION MOLECULE 1"/>
    <property type="match status" value="1"/>
</dbReference>
<dbReference type="InterPro" id="IPR007110">
    <property type="entry name" value="Ig-like_dom"/>
</dbReference>
<evidence type="ECO:0000313" key="6">
    <source>
        <dbReference type="Proteomes" id="UP000265040"/>
    </source>
</evidence>
<dbReference type="InParanoid" id="A0A3Q1J7Z3"/>
<dbReference type="STRING" id="64144.ENSATEP00000026533"/>
<dbReference type="Pfam" id="PF07686">
    <property type="entry name" value="V-set"/>
    <property type="match status" value="1"/>
</dbReference>
<keyword evidence="6" id="KW-1185">Reference proteome</keyword>
<accession>A0A3Q1J7Z3</accession>
<dbReference type="Ensembl" id="ENSATET00000026957.3">
    <property type="protein sequence ID" value="ENSATEP00000026533.1"/>
    <property type="gene ID" value="ENSATEG00000018388.3"/>
</dbReference>
<dbReference type="InterPro" id="IPR003598">
    <property type="entry name" value="Ig_sub2"/>
</dbReference>
<feature type="chain" id="PRO_5018634742" description="Ig-like domain-containing protein" evidence="3">
    <location>
        <begin position="22"/>
        <end position="353"/>
    </location>
</feature>
<feature type="region of interest" description="Disordered" evidence="1">
    <location>
        <begin position="303"/>
        <end position="337"/>
    </location>
</feature>
<evidence type="ECO:0000256" key="3">
    <source>
        <dbReference type="SAM" id="SignalP"/>
    </source>
</evidence>
<evidence type="ECO:0000259" key="4">
    <source>
        <dbReference type="PROSITE" id="PS50835"/>
    </source>
</evidence>
<evidence type="ECO:0000256" key="2">
    <source>
        <dbReference type="SAM" id="Phobius"/>
    </source>
</evidence>
<dbReference type="OrthoDB" id="8887244at2759"/>
<evidence type="ECO:0000313" key="5">
    <source>
        <dbReference type="Ensembl" id="ENSATEP00000026533.1"/>
    </source>
</evidence>
<keyword evidence="2" id="KW-1133">Transmembrane helix</keyword>
<proteinExistence type="predicted"/>
<sequence>MAGCSRKNLWSIMFLVAGAVGQSVNYPGSVCAVKGSTVTLHCSFTPLRFIKDQNGREVILKVIRVRWCQNHPICQGTTPSVIDSQLRNNNHPRYQYLGDLKDNCTLQIRDVQETDNAILRFRMEANDTKGHFTEQSGVNVTVFEGSKMRINSSTAETEVRLDQTVTLFCTSLCTFHQMEVTWFRDGHALSESGPALQLGPLTAKDSGNYTCALKTNSNTHSESYSLFLKATEKDHNWNPLVIIAGVFGVLLALIPLILILFIIRRKRTAADKDQRAVRDEAEQHVACGLQPLDNIYSNILQPTEQEGEGHPQETSQAEEDMSYASIQFKQNNQTRRVEEADNAVIYTSLANRG</sequence>
<protein>
    <recommendedName>
        <fullName evidence="4">Ig-like domain-containing protein</fullName>
    </recommendedName>
</protein>
<dbReference type="RefSeq" id="XP_026227361.1">
    <property type="nucleotide sequence ID" value="XM_026371576.1"/>
</dbReference>
<dbReference type="InterPro" id="IPR013783">
    <property type="entry name" value="Ig-like_fold"/>
</dbReference>
<dbReference type="GeneID" id="113169832"/>
<feature type="domain" description="Ig-like" evidence="4">
    <location>
        <begin position="148"/>
        <end position="227"/>
    </location>
</feature>
<dbReference type="Gene3D" id="2.60.40.10">
    <property type="entry name" value="Immunoglobulins"/>
    <property type="match status" value="2"/>
</dbReference>
<dbReference type="SMART" id="SM00408">
    <property type="entry name" value="IGc2"/>
    <property type="match status" value="1"/>
</dbReference>
<dbReference type="SUPFAM" id="SSF48726">
    <property type="entry name" value="Immunoglobulin"/>
    <property type="match status" value="2"/>
</dbReference>
<dbReference type="SMART" id="SM00409">
    <property type="entry name" value="IG"/>
    <property type="match status" value="2"/>
</dbReference>
<feature type="transmembrane region" description="Helical" evidence="2">
    <location>
        <begin position="240"/>
        <end position="263"/>
    </location>
</feature>
<dbReference type="GeneTree" id="ENSGT00960000186737"/>
<name>A0A3Q1J7Z3_ANATE</name>
<reference evidence="5" key="2">
    <citation type="submission" date="2025-08" db="UniProtKB">
        <authorList>
            <consortium name="Ensembl"/>
        </authorList>
    </citation>
    <scope>IDENTIFICATION</scope>
</reference>
<dbReference type="Pfam" id="PF13927">
    <property type="entry name" value="Ig_3"/>
    <property type="match status" value="1"/>
</dbReference>
<feature type="compositionally biased region" description="Polar residues" evidence="1">
    <location>
        <begin position="324"/>
        <end position="334"/>
    </location>
</feature>
<organism evidence="5 6">
    <name type="scientific">Anabas testudineus</name>
    <name type="common">Climbing perch</name>
    <name type="synonym">Anthias testudineus</name>
    <dbReference type="NCBI Taxonomy" id="64144"/>
    <lineage>
        <taxon>Eukaryota</taxon>
        <taxon>Metazoa</taxon>
        <taxon>Chordata</taxon>
        <taxon>Craniata</taxon>
        <taxon>Vertebrata</taxon>
        <taxon>Euteleostomi</taxon>
        <taxon>Actinopterygii</taxon>
        <taxon>Neopterygii</taxon>
        <taxon>Teleostei</taxon>
        <taxon>Neoteleostei</taxon>
        <taxon>Acanthomorphata</taxon>
        <taxon>Anabantaria</taxon>
        <taxon>Anabantiformes</taxon>
        <taxon>Anabantoidei</taxon>
        <taxon>Anabantidae</taxon>
        <taxon>Anabas</taxon>
    </lineage>
</organism>
<dbReference type="InterPro" id="IPR036179">
    <property type="entry name" value="Ig-like_dom_sf"/>
</dbReference>
<reference evidence="5" key="1">
    <citation type="submission" date="2021-04" db="EMBL/GenBank/DDBJ databases">
        <authorList>
            <consortium name="Wellcome Sanger Institute Data Sharing"/>
        </authorList>
    </citation>
    <scope>NUCLEOTIDE SEQUENCE [LARGE SCALE GENOMIC DNA]</scope>
</reference>
<dbReference type="InterPro" id="IPR003599">
    <property type="entry name" value="Ig_sub"/>
</dbReference>
<keyword evidence="3" id="KW-0732">Signal</keyword>
<feature type="signal peptide" evidence="3">
    <location>
        <begin position="1"/>
        <end position="21"/>
    </location>
</feature>
<reference evidence="5" key="3">
    <citation type="submission" date="2025-09" db="UniProtKB">
        <authorList>
            <consortium name="Ensembl"/>
        </authorList>
    </citation>
    <scope>IDENTIFICATION</scope>
</reference>
<evidence type="ECO:0000256" key="1">
    <source>
        <dbReference type="SAM" id="MobiDB-lite"/>
    </source>
</evidence>
<dbReference type="OMA" id="QIVRVVW"/>